<sequence>MSGHENDMKDILRKFTTLDRSGQDRVLKQLLLKCKPRQLQMLYSDTRQLLAVDFVPFIPREIVDRIFSYLTPEELSRASCCSTRWRERANSSSLWKALCRRRQWLHFGEGSSQPQELFTPTPLTLAPQTTMTSPTFHPVLHTCKELPPICKWKDIFIRACHLHRNWAHGRYVVLPAMRGHKDRITCMDCSGNILASGSDDRLVVLWDVSTGKLLHIFHHHSEAITCLKIKNNLLLTGCADGIIRIFNISTGKCLGHLLIENNDKSSVRCIEFDGSKAVSGYDDRTIKIWNVMSGKCLYVLNGHTDDLVTLSCHGKYAVTSAWDETIRVWDTERGICVHTLLGHTEVVHCCKINDQYVVSGGGDKVLKIWQMSSGDCTQTLVGHNDDVYCLDFNEEFIVSGSADSHVRIWNWLGACVHSMHEHIGVVRCIKLRRDMMISSGDQKKIIVWDVKEGKLLNVVHRNPSLVNLMWVDDTKLITVSPEAPGVVTVLRLGFWLVKMKDFYYKTIIKLARNIAKKNNNTHEVKRLLSKVPQIDKCSYKLNLKHHYAIIAVGVFLLESKMQHHDLIVPHLVNLLKYLPSAVWQFNYVEKGKLPATECNAFCLATLLSDIACDASTSYHQEIVATFLNTLHNLIKACLSSSLSKETLYRIVLPTLIGLLRGFGRSTPNSASIFLRLFPDKVTDVSSGVFNKSKYDSSLSESLQCVAGFADHHYVESSTPNMLSRMGTSFHVQGRKSEQHRNEITFVDADGAFKWLSIEQSKILLLMLRPLLQTDALLKMDTSFTSWLNESGSSLEKVSCYKSFSEVLALTAVGLCRDIVNMNQIGDELCKDFANFAESSFVDGFTQIGSMLEHKEELLQNQLHKFLMQCRSCAACIDVILLTNNGERSQAQRLFDKMTSRLLSSESSHIFLAHVPLLYACLKGLGSLAKSSPSHVQQVVNVLRDFLLNPAPALVKLQKLESKQTADVLSQDSSDLLAGGRKMPDTSIMSSFEGDERHSYLYLKTAAIKSICLALKVGGQNDPHCAAAFLSSLSNELFSLQRDDRRSLTKKHCIELMSHIGVAEGITDPKIIEQVVGTLQQKLNSPPSHLDNLIIEQLSCIAVLGPDKHYHEILNMLLQICVKAGSAVYGSSQSPTNDATSSFRHCSLATINALASIADNLDKNVERESKITFTQPPSPIRLNSTTEETSRLEALLVRFLELFVQLGLEGKRMAERIAANQKSTSAGVAGILKASNSAGNLGVLIPIIALLMRRLPPILKPTPRLHKLFRDFWLYCVVFGFATEREASLQNFWPAEWHDGTCEISVKSPLLVFPGGDPLRNGLQYTSALKNDAVTPAELSELRMVLSTCLQNNTEVSTLINQMDFAMCTYLLSVYRLERLRVLYSPNYSPDVLFKYLEDRAIQKDKSQIWKCIKVVADLVFQMFMDIIAAKDRTEETESLLADQAQFLLIKFNSVQNRIRQVADRYLSMLVNKFNHVLWSAPVLTTMLDLLHLLSSTLSSAPFGETPELEVPGTRFTMQLPDSRTLRVKLVDDFRKHCRDILRQAMQFAPSVTASHLQEYLIKVEKNFPQNAHDHVGLALASEVTLAESLHGKLPNYVLTLNNRNKYLGEVAGMLKIEKEAGIDLSVVILKSYKTAVDEKSAQSLQGALYRATSLLVSSKLSSYKNPKLLRIITRCCVDMFTLSVVESAIDCWQWLISARDDLEISLLCEMSLAWQATVDQKLGLFSLDQDEGDPLAVSEDHVPQPKPPNVLPHLRWIRFLQERFDMVKHSSSEQTRMLISLIHQTLPIFTPGTKQHSSRHIAACGARFSVLSLAFSLLHSVEYIKLSHLERNFLRERIYLHMFDYFCSRRSFPTQPSEDLRHDITSTTRLWHALHADRKYLVTRRATTPLQNPPGSFARASSHLALTSVGSGGNTLPSTASIKNMPVLSDTMASDLTSLASLPMMPGSNGWMNTGPMTIRRSAAAASKRSSKKGKPETRVARECMKRRSFLLSLLTSELEHLITWYNPSANSDFTIGTDPAITAWKAQEATDRQLKEMVRLAWGISPMLTVFLSDRLSNNEVVIREVTRLLRNNPEKARHCPEAIKYLVTTQTVDSDSPELNHVLTWALGSPSTALSYFSRLFNPHPLTAQYAVKVLRKFPPEAILFYIPQLVQSVRYDTMGYVEDYLIWSAAKSQLLAHQIIWNMKTNIYTDEEGENKDPEIGDKLERIIESILSNLNGPSKDFYQREFDFFADVTNVSGIIKPYPKGPERIEACLKALAKINVRPGCYLPSSPECLVHDIDRNTGIPLQSAAKAPYLTRFHVQQCGINEVERLGSTRTQNGLPSAESLVWQAVIFKVGDDCRQDMLALQIIQLFQNIFKQVGLDLYLFPYRVVATSPGCGVIECIPDSKSRDQLGRQTAIGMYEYFRNEYGDEHSARFQTARRNFIKSMAAYSLVLFILQIKDRHNGNIMLDKDGHLLHIDFGFMFESSPGGNLGWEPAIKLTEEMVLIMGGKMEASPFQWFMELCVQAYLAVRPYREDIVALVALMLDTGLPCFRGNTIKLLRSRFQPSASSKEAAQYMVRVIRDCFLSKWSRTYDMIQYYQNQIPYY</sequence>
<feature type="repeat" description="WD" evidence="8">
    <location>
        <begin position="300"/>
        <end position="339"/>
    </location>
</feature>
<dbReference type="SMART" id="SM00320">
    <property type="entry name" value="WD40"/>
    <property type="match status" value="7"/>
</dbReference>
<feature type="repeat" description="WD" evidence="8">
    <location>
        <begin position="177"/>
        <end position="216"/>
    </location>
</feature>
<accession>A0ABP0GIB1</accession>
<feature type="repeat" description="WD" evidence="8">
    <location>
        <begin position="260"/>
        <end position="299"/>
    </location>
</feature>
<dbReference type="InterPro" id="IPR001680">
    <property type="entry name" value="WD40_rpt"/>
</dbReference>
<dbReference type="EMBL" id="CAWYQH010000119">
    <property type="protein sequence ID" value="CAK8691491.1"/>
    <property type="molecule type" value="Genomic_DNA"/>
</dbReference>
<evidence type="ECO:0000256" key="2">
    <source>
        <dbReference type="ARBA" id="ARBA00006209"/>
    </source>
</evidence>
<organism evidence="12 13">
    <name type="scientific">Clavelina lepadiformis</name>
    <name type="common">Light-bulb sea squirt</name>
    <name type="synonym">Ascidia lepadiformis</name>
    <dbReference type="NCBI Taxonomy" id="159417"/>
    <lineage>
        <taxon>Eukaryota</taxon>
        <taxon>Metazoa</taxon>
        <taxon>Chordata</taxon>
        <taxon>Tunicata</taxon>
        <taxon>Ascidiacea</taxon>
        <taxon>Aplousobranchia</taxon>
        <taxon>Clavelinidae</taxon>
        <taxon>Clavelina</taxon>
    </lineage>
</organism>
<dbReference type="PROSITE" id="PS00915">
    <property type="entry name" value="PI3_4_KINASE_1"/>
    <property type="match status" value="1"/>
</dbReference>
<dbReference type="Pfam" id="PF19274">
    <property type="entry name" value="PI4K_N"/>
    <property type="match status" value="3"/>
</dbReference>
<dbReference type="InterPro" id="IPR016024">
    <property type="entry name" value="ARM-type_fold"/>
</dbReference>
<dbReference type="SMART" id="SM00146">
    <property type="entry name" value="PI3Kc"/>
    <property type="match status" value="1"/>
</dbReference>
<dbReference type="Pfam" id="PF12937">
    <property type="entry name" value="F-box-like"/>
    <property type="match status" value="1"/>
</dbReference>
<dbReference type="PROSITE" id="PS50294">
    <property type="entry name" value="WD_REPEATS_REGION"/>
    <property type="match status" value="2"/>
</dbReference>
<evidence type="ECO:0000256" key="8">
    <source>
        <dbReference type="PROSITE-ProRule" id="PRU00221"/>
    </source>
</evidence>
<dbReference type="InterPro" id="IPR001810">
    <property type="entry name" value="F-box_dom"/>
</dbReference>
<keyword evidence="7" id="KW-0418">Kinase</keyword>
<dbReference type="SUPFAM" id="SSF56112">
    <property type="entry name" value="Protein kinase-like (PK-like)"/>
    <property type="match status" value="1"/>
</dbReference>
<comment type="similarity">
    <text evidence="2">Belongs to the PI3/PI4-kinase family. Type III PI4K subfamily.</text>
</comment>
<dbReference type="SMART" id="SM00145">
    <property type="entry name" value="PI3Ka"/>
    <property type="match status" value="1"/>
</dbReference>
<dbReference type="InterPro" id="IPR011009">
    <property type="entry name" value="Kinase-like_dom_sf"/>
</dbReference>
<gene>
    <name evidence="12" type="ORF">CVLEPA_LOCUS24195</name>
</gene>
<evidence type="ECO:0000256" key="1">
    <source>
        <dbReference type="ARBA" id="ARBA00004419"/>
    </source>
</evidence>
<dbReference type="InterPro" id="IPR036047">
    <property type="entry name" value="F-box-like_dom_sf"/>
</dbReference>
<dbReference type="Gene3D" id="1.25.40.70">
    <property type="entry name" value="Phosphatidylinositol 3-kinase, accessory domain (PIK)"/>
    <property type="match status" value="1"/>
</dbReference>
<evidence type="ECO:0000256" key="3">
    <source>
        <dbReference type="ARBA" id="ARBA00012169"/>
    </source>
</evidence>
<feature type="repeat" description="WD" evidence="8">
    <location>
        <begin position="340"/>
        <end position="379"/>
    </location>
</feature>
<dbReference type="InterPro" id="IPR001263">
    <property type="entry name" value="PI3K_accessory_dom"/>
</dbReference>
<dbReference type="CDD" id="cd05167">
    <property type="entry name" value="PI4Kc_III_alpha"/>
    <property type="match status" value="1"/>
</dbReference>
<comment type="caution">
    <text evidence="12">The sequence shown here is derived from an EMBL/GenBank/DDBJ whole genome shotgun (WGS) entry which is preliminary data.</text>
</comment>
<comment type="subcellular location">
    <subcellularLocation>
        <location evidence="1">Cytoplasmic vesicle</location>
        <location evidence="1">Autophagosome</location>
    </subcellularLocation>
</comment>
<dbReference type="InterPro" id="IPR036322">
    <property type="entry name" value="WD40_repeat_dom_sf"/>
</dbReference>
<dbReference type="SMART" id="SM00256">
    <property type="entry name" value="FBOX"/>
    <property type="match status" value="1"/>
</dbReference>
<feature type="repeat" description="WD" evidence="8">
    <location>
        <begin position="419"/>
        <end position="458"/>
    </location>
</feature>
<dbReference type="Pfam" id="PF00454">
    <property type="entry name" value="PI3_PI4_kinase"/>
    <property type="match status" value="1"/>
</dbReference>
<dbReference type="CDD" id="cd00200">
    <property type="entry name" value="WD40"/>
    <property type="match status" value="1"/>
</dbReference>
<dbReference type="PROSITE" id="PS50082">
    <property type="entry name" value="WD_REPEATS_2"/>
    <property type="match status" value="7"/>
</dbReference>
<evidence type="ECO:0000256" key="4">
    <source>
        <dbReference type="ARBA" id="ARBA00022574"/>
    </source>
</evidence>
<evidence type="ECO:0000313" key="12">
    <source>
        <dbReference type="EMBL" id="CAK8691491.1"/>
    </source>
</evidence>
<evidence type="ECO:0000259" key="9">
    <source>
        <dbReference type="PROSITE" id="PS50181"/>
    </source>
</evidence>
<dbReference type="PROSITE" id="PS50181">
    <property type="entry name" value="FBOX"/>
    <property type="match status" value="1"/>
</dbReference>
<evidence type="ECO:0000259" key="10">
    <source>
        <dbReference type="PROSITE" id="PS50290"/>
    </source>
</evidence>
<dbReference type="InterPro" id="IPR015943">
    <property type="entry name" value="WD40/YVTN_repeat-like_dom_sf"/>
</dbReference>
<dbReference type="Gene3D" id="3.30.1010.10">
    <property type="entry name" value="Phosphatidylinositol 3-kinase Catalytic Subunit, Chain A, domain 4"/>
    <property type="match status" value="1"/>
</dbReference>
<keyword evidence="6" id="KW-0677">Repeat</keyword>
<dbReference type="Pfam" id="PF00400">
    <property type="entry name" value="WD40"/>
    <property type="match status" value="6"/>
</dbReference>
<dbReference type="Gene3D" id="1.10.1070.11">
    <property type="entry name" value="Phosphatidylinositol 3-/4-kinase, catalytic domain"/>
    <property type="match status" value="1"/>
</dbReference>
<dbReference type="InterPro" id="IPR018936">
    <property type="entry name" value="PI3/4_kinase_CS"/>
</dbReference>
<keyword evidence="4 8" id="KW-0853">WD repeat</keyword>
<evidence type="ECO:0000313" key="13">
    <source>
        <dbReference type="Proteomes" id="UP001642483"/>
    </source>
</evidence>
<name>A0ABP0GIB1_CLALP</name>
<dbReference type="SUPFAM" id="SSF81383">
    <property type="entry name" value="F-box domain"/>
    <property type="match status" value="1"/>
</dbReference>
<proteinExistence type="inferred from homology"/>
<dbReference type="Proteomes" id="UP001642483">
    <property type="component" value="Unassembled WGS sequence"/>
</dbReference>
<feature type="domain" description="F-box" evidence="9">
    <location>
        <begin position="52"/>
        <end position="98"/>
    </location>
</feature>
<evidence type="ECO:0000256" key="7">
    <source>
        <dbReference type="ARBA" id="ARBA00022777"/>
    </source>
</evidence>
<feature type="repeat" description="WD" evidence="8">
    <location>
        <begin position="380"/>
        <end position="410"/>
    </location>
</feature>
<dbReference type="Gene3D" id="2.130.10.10">
    <property type="entry name" value="YVTN repeat-like/Quinoprotein amine dehydrogenase"/>
    <property type="match status" value="2"/>
</dbReference>
<dbReference type="InterPro" id="IPR015433">
    <property type="entry name" value="PI3/4_kinase"/>
</dbReference>
<dbReference type="PROSITE" id="PS50290">
    <property type="entry name" value="PI3_4_KINASE_3"/>
    <property type="match status" value="1"/>
</dbReference>
<dbReference type="Gene3D" id="1.20.1280.50">
    <property type="match status" value="1"/>
</dbReference>
<dbReference type="SUPFAM" id="SSF50978">
    <property type="entry name" value="WD40 repeat-like"/>
    <property type="match status" value="1"/>
</dbReference>
<dbReference type="InterPro" id="IPR019775">
    <property type="entry name" value="WD40_repeat_CS"/>
</dbReference>
<dbReference type="Pfam" id="PF00613">
    <property type="entry name" value="PI3Ka"/>
    <property type="match status" value="1"/>
</dbReference>
<feature type="domain" description="PIK helical" evidence="11">
    <location>
        <begin position="2025"/>
        <end position="2213"/>
    </location>
</feature>
<dbReference type="PROSITE" id="PS00678">
    <property type="entry name" value="WD_REPEATS_1"/>
    <property type="match status" value="3"/>
</dbReference>
<dbReference type="PANTHER" id="PTHR10048:SF15">
    <property type="entry name" value="PHOSPHATIDYLINOSITOL 4-KINASE ALPHA"/>
    <property type="match status" value="1"/>
</dbReference>
<dbReference type="SUPFAM" id="SSF48371">
    <property type="entry name" value="ARM repeat"/>
    <property type="match status" value="2"/>
</dbReference>
<evidence type="ECO:0000259" key="11">
    <source>
        <dbReference type="PROSITE" id="PS51545"/>
    </source>
</evidence>
<feature type="repeat" description="WD" evidence="8">
    <location>
        <begin position="217"/>
        <end position="256"/>
    </location>
</feature>
<feature type="domain" description="PI3K/PI4K catalytic" evidence="10">
    <location>
        <begin position="2309"/>
        <end position="2574"/>
    </location>
</feature>
<dbReference type="InterPro" id="IPR042236">
    <property type="entry name" value="PI3K_accessory_sf"/>
</dbReference>
<reference evidence="12 13" key="1">
    <citation type="submission" date="2024-02" db="EMBL/GenBank/DDBJ databases">
        <authorList>
            <person name="Daric V."/>
            <person name="Darras S."/>
        </authorList>
    </citation>
    <scope>NUCLEOTIDE SEQUENCE [LARGE SCALE GENOMIC DNA]</scope>
</reference>
<evidence type="ECO:0000256" key="5">
    <source>
        <dbReference type="ARBA" id="ARBA00022679"/>
    </source>
</evidence>
<keyword evidence="13" id="KW-1185">Reference proteome</keyword>
<dbReference type="InterPro" id="IPR000403">
    <property type="entry name" value="PI3/4_kinase_cat_dom"/>
</dbReference>
<keyword evidence="5" id="KW-0808">Transferase</keyword>
<protein>
    <recommendedName>
        <fullName evidence="3">1-phosphatidylinositol 4-kinase</fullName>
        <ecNumber evidence="3">2.7.1.67</ecNumber>
    </recommendedName>
</protein>
<evidence type="ECO:0000256" key="6">
    <source>
        <dbReference type="ARBA" id="ARBA00022737"/>
    </source>
</evidence>
<dbReference type="InterPro" id="IPR036940">
    <property type="entry name" value="PI3/4_kinase_cat_sf"/>
</dbReference>
<dbReference type="PROSITE" id="PS00916">
    <property type="entry name" value="PI3_4_KINASE_2"/>
    <property type="match status" value="1"/>
</dbReference>
<dbReference type="InterPro" id="IPR045495">
    <property type="entry name" value="PI4K_N"/>
</dbReference>
<dbReference type="PROSITE" id="PS51545">
    <property type="entry name" value="PIK_HELICAL"/>
    <property type="match status" value="1"/>
</dbReference>
<dbReference type="EC" id="2.7.1.67" evidence="3"/>
<dbReference type="PANTHER" id="PTHR10048">
    <property type="entry name" value="PHOSPHATIDYLINOSITOL KINASE"/>
    <property type="match status" value="1"/>
</dbReference>